<reference evidence="1" key="1">
    <citation type="submission" date="2022-12" db="EMBL/GenBank/DDBJ databases">
        <title>New Phytohabitans aurantiacus sp. RD004123 nov., an actinomycete isolated from soil.</title>
        <authorList>
            <person name="Triningsih D.W."/>
            <person name="Harunari E."/>
            <person name="Igarashi Y."/>
        </authorList>
    </citation>
    <scope>NUCLEOTIDE SEQUENCE</scope>
    <source>
        <strain evidence="1">RD004123</strain>
    </source>
</reference>
<organism evidence="1 2">
    <name type="scientific">Phytohabitans aurantiacus</name>
    <dbReference type="NCBI Taxonomy" id="3016789"/>
    <lineage>
        <taxon>Bacteria</taxon>
        <taxon>Bacillati</taxon>
        <taxon>Actinomycetota</taxon>
        <taxon>Actinomycetes</taxon>
        <taxon>Micromonosporales</taxon>
        <taxon>Micromonosporaceae</taxon>
    </lineage>
</organism>
<comment type="caution">
    <text evidence="1">The sequence shown here is derived from an EMBL/GenBank/DDBJ whole genome shotgun (WGS) entry which is preliminary data.</text>
</comment>
<dbReference type="EMBL" id="BSDI01000055">
    <property type="protein sequence ID" value="GLI02122.1"/>
    <property type="molecule type" value="Genomic_DNA"/>
</dbReference>
<protein>
    <recommendedName>
        <fullName evidence="3">Luciferase-like domain-containing protein</fullName>
    </recommendedName>
</protein>
<sequence>MRLGRHYWNFSTPDDPASIAPTLAETARIAEEAGWTCYATVKAATTTPSRRP</sequence>
<evidence type="ECO:0000313" key="1">
    <source>
        <dbReference type="EMBL" id="GLI02122.1"/>
    </source>
</evidence>
<evidence type="ECO:0008006" key="3">
    <source>
        <dbReference type="Google" id="ProtNLM"/>
    </source>
</evidence>
<dbReference type="RefSeq" id="WP_281903603.1">
    <property type="nucleotide sequence ID" value="NZ_BSDI01000055.1"/>
</dbReference>
<evidence type="ECO:0000313" key="2">
    <source>
        <dbReference type="Proteomes" id="UP001144280"/>
    </source>
</evidence>
<name>A0ABQ5R7H8_9ACTN</name>
<keyword evidence="2" id="KW-1185">Reference proteome</keyword>
<accession>A0ABQ5R7H8</accession>
<proteinExistence type="predicted"/>
<gene>
    <name evidence="1" type="ORF">Pa4123_74000</name>
</gene>
<dbReference type="Proteomes" id="UP001144280">
    <property type="component" value="Unassembled WGS sequence"/>
</dbReference>